<feature type="non-terminal residue" evidence="2">
    <location>
        <position position="1"/>
    </location>
</feature>
<comment type="caution">
    <text evidence="2">The sequence shown here is derived from an EMBL/GenBank/DDBJ whole genome shotgun (WGS) entry which is preliminary data.</text>
</comment>
<dbReference type="EMBL" id="LAZR01051225">
    <property type="protein sequence ID" value="KKK85615.1"/>
    <property type="molecule type" value="Genomic_DNA"/>
</dbReference>
<evidence type="ECO:0000313" key="2">
    <source>
        <dbReference type="EMBL" id="KKK85615.1"/>
    </source>
</evidence>
<dbReference type="Gene3D" id="3.40.50.360">
    <property type="match status" value="1"/>
</dbReference>
<keyword evidence="1" id="KW-1133">Transmembrane helix</keyword>
<gene>
    <name evidence="2" type="ORF">LCGC14_2771530</name>
</gene>
<reference evidence="2" key="1">
    <citation type="journal article" date="2015" name="Nature">
        <title>Complex archaea that bridge the gap between prokaryotes and eukaryotes.</title>
        <authorList>
            <person name="Spang A."/>
            <person name="Saw J.H."/>
            <person name="Jorgensen S.L."/>
            <person name="Zaremba-Niedzwiedzka K."/>
            <person name="Martijn J."/>
            <person name="Lind A.E."/>
            <person name="van Eijk R."/>
            <person name="Schleper C."/>
            <person name="Guy L."/>
            <person name="Ettema T.J."/>
        </authorList>
    </citation>
    <scope>NUCLEOTIDE SEQUENCE</scope>
</reference>
<name>A0A0F8ZHT9_9ZZZZ</name>
<keyword evidence="1" id="KW-0812">Transmembrane</keyword>
<dbReference type="SUPFAM" id="SSF52218">
    <property type="entry name" value="Flavoproteins"/>
    <property type="match status" value="1"/>
</dbReference>
<organism evidence="2">
    <name type="scientific">marine sediment metagenome</name>
    <dbReference type="NCBI Taxonomy" id="412755"/>
    <lineage>
        <taxon>unclassified sequences</taxon>
        <taxon>metagenomes</taxon>
        <taxon>ecological metagenomes</taxon>
    </lineage>
</organism>
<feature type="transmembrane region" description="Helical" evidence="1">
    <location>
        <begin position="20"/>
        <end position="39"/>
    </location>
</feature>
<protein>
    <submittedName>
        <fullName evidence="2">Uncharacterized protein</fullName>
    </submittedName>
</protein>
<keyword evidence="1" id="KW-0472">Membrane</keyword>
<proteinExistence type="predicted"/>
<evidence type="ECO:0000256" key="1">
    <source>
        <dbReference type="SAM" id="Phobius"/>
    </source>
</evidence>
<dbReference type="InterPro" id="IPR029039">
    <property type="entry name" value="Flavoprotein-like_sf"/>
</dbReference>
<feature type="transmembrane region" description="Helical" evidence="1">
    <location>
        <begin position="51"/>
        <end position="73"/>
    </location>
</feature>
<sequence>STIEGITAFLSARLGCRASILSAALISSFVGCLPLPPSINLLSSMLSVSPLPAFEVILSALSLLLCAVLPLLLGTGPITFEITGGSPYGATTVTGGQGERMPSENELDAARFQGKHVATLTKKLAG</sequence>
<accession>A0A0F8ZHT9</accession>
<dbReference type="AlphaFoldDB" id="A0A0F8ZHT9"/>